<comment type="caution">
    <text evidence="1">The sequence shown here is derived from an EMBL/GenBank/DDBJ whole genome shotgun (WGS) entry which is preliminary data.</text>
</comment>
<protein>
    <submittedName>
        <fullName evidence="1">Thioesterase domain-containing protein</fullName>
    </submittedName>
</protein>
<evidence type="ECO:0000313" key="2">
    <source>
        <dbReference type="Proteomes" id="UP001377168"/>
    </source>
</evidence>
<dbReference type="EMBL" id="JBBKAJ010000039">
    <property type="protein sequence ID" value="MEJ8640136.1"/>
    <property type="molecule type" value="Genomic_DNA"/>
</dbReference>
<gene>
    <name evidence="1" type="ORF">WKI67_43400</name>
</gene>
<dbReference type="Proteomes" id="UP001377168">
    <property type="component" value="Unassembled WGS sequence"/>
</dbReference>
<name>A0ACC6Q985_9ACTN</name>
<keyword evidence="2" id="KW-1185">Reference proteome</keyword>
<proteinExistence type="predicted"/>
<evidence type="ECO:0000313" key="1">
    <source>
        <dbReference type="EMBL" id="MEJ8640136.1"/>
    </source>
</evidence>
<accession>A0ACC6Q985</accession>
<reference evidence="1" key="1">
    <citation type="submission" date="2024-03" db="EMBL/GenBank/DDBJ databases">
        <title>Novel Streptomyces species of biotechnological and ecological value are a feature of Machair soil.</title>
        <authorList>
            <person name="Prole J.R."/>
            <person name="Goodfellow M."/>
            <person name="Allenby N."/>
            <person name="Ward A.C."/>
        </authorList>
    </citation>
    <scope>NUCLEOTIDE SEQUENCE</scope>
    <source>
        <strain evidence="1">MS2.AVA.5</strain>
    </source>
</reference>
<sequence>MSHAPTNYRVNSRVATRPMAFCVWALQYFNAVQVAAPQLLDNDAVWHKFAPVFRNDFQLLDTWAPPRDPEPLPVPLSVLGGRRDKLIGEDRLLSWQAFTTHFRGLEKYEGDHFYLMNHRQPLAAAKTAAMRSALLELPFATTPPAR</sequence>
<organism evidence="1 2">
    <name type="scientific">Streptomyces achmelvichensis</name>
    <dbReference type="NCBI Taxonomy" id="3134111"/>
    <lineage>
        <taxon>Bacteria</taxon>
        <taxon>Bacillati</taxon>
        <taxon>Actinomycetota</taxon>
        <taxon>Actinomycetes</taxon>
        <taxon>Kitasatosporales</taxon>
        <taxon>Streptomycetaceae</taxon>
        <taxon>Streptomyces</taxon>
    </lineage>
</organism>